<gene>
    <name evidence="2" type="ORF">CSX02_07115</name>
</gene>
<comment type="caution">
    <text evidence="2">The sequence shown here is derived from an EMBL/GenBank/DDBJ whole genome shotgun (WGS) entry which is preliminary data.</text>
</comment>
<evidence type="ECO:0000259" key="1">
    <source>
        <dbReference type="Pfam" id="PF04071"/>
    </source>
</evidence>
<reference evidence="2 3" key="2">
    <citation type="submission" date="2017-10" db="EMBL/GenBank/DDBJ databases">
        <authorList>
            <person name="Banno H."/>
            <person name="Chua N.-H."/>
        </authorList>
    </citation>
    <scope>NUCLEOTIDE SEQUENCE [LARGE SCALE GENOMIC DNA]</scope>
    <source>
        <strain evidence="2 3">JK623</strain>
    </source>
</reference>
<accession>A0A2G3E357</accession>
<organism evidence="2 3">
    <name type="scientific">Agathobacter ruminis</name>
    <dbReference type="NCBI Taxonomy" id="1712665"/>
    <lineage>
        <taxon>Bacteria</taxon>
        <taxon>Bacillati</taxon>
        <taxon>Bacillota</taxon>
        <taxon>Clostridia</taxon>
        <taxon>Lachnospirales</taxon>
        <taxon>Lachnospiraceae</taxon>
        <taxon>Agathobacter</taxon>
    </lineage>
</organism>
<evidence type="ECO:0000313" key="3">
    <source>
        <dbReference type="Proteomes" id="UP000224563"/>
    </source>
</evidence>
<keyword evidence="3" id="KW-1185">Reference proteome</keyword>
<evidence type="ECO:0000313" key="2">
    <source>
        <dbReference type="EMBL" id="PHU37590.1"/>
    </source>
</evidence>
<dbReference type="EMBL" id="PDYG01000040">
    <property type="protein sequence ID" value="PHU37590.1"/>
    <property type="molecule type" value="Genomic_DNA"/>
</dbReference>
<sequence length="81" mass="9730">MKNSYRFFENRECEYYPCHKGIDHLNCLFCYCPLYSRKHCPGTHTWIEKDGVAIKNCTDCTFPHEPENYPVIIEFLKHPEK</sequence>
<dbReference type="RefSeq" id="WP_099386163.1">
    <property type="nucleotide sequence ID" value="NZ_JANSWH010000087.1"/>
</dbReference>
<name>A0A2G3E357_9FIRM</name>
<feature type="domain" description="Cysteine-rich small" evidence="1">
    <location>
        <begin position="5"/>
        <end position="76"/>
    </location>
</feature>
<reference evidence="2 3" key="1">
    <citation type="submission" date="2017-10" db="EMBL/GenBank/DDBJ databases">
        <title>Resolving the taxonomy of Roseburia spp., Eubacterium rectale and Agathobacter spp. through phylogenomic analysis.</title>
        <authorList>
            <person name="Sheridan P.O."/>
            <person name="Walker A.W."/>
            <person name="Duncan S.H."/>
            <person name="Scott K.P."/>
            <person name="Toole P.W.O."/>
            <person name="Luis P."/>
            <person name="Flint H.J."/>
        </authorList>
    </citation>
    <scope>NUCLEOTIDE SEQUENCE [LARGE SCALE GENOMIC DNA]</scope>
    <source>
        <strain evidence="2 3">JK623</strain>
    </source>
</reference>
<dbReference type="Proteomes" id="UP000224563">
    <property type="component" value="Unassembled WGS sequence"/>
</dbReference>
<dbReference type="InterPro" id="IPR007212">
    <property type="entry name" value="Zf-like"/>
</dbReference>
<dbReference type="AlphaFoldDB" id="A0A2G3E357"/>
<dbReference type="Pfam" id="PF04071">
    <property type="entry name" value="zf-like"/>
    <property type="match status" value="1"/>
</dbReference>
<protein>
    <submittedName>
        <fullName evidence="2">Metal-binding protein</fullName>
    </submittedName>
</protein>
<proteinExistence type="predicted"/>